<feature type="repeat" description="WD" evidence="1">
    <location>
        <begin position="428"/>
        <end position="462"/>
    </location>
</feature>
<dbReference type="InterPro" id="IPR001680">
    <property type="entry name" value="WD40_rpt"/>
</dbReference>
<dbReference type="InterPro" id="IPR051859">
    <property type="entry name" value="DCAF"/>
</dbReference>
<dbReference type="EMBL" id="RSCE01000009">
    <property type="protein sequence ID" value="RSH79913.1"/>
    <property type="molecule type" value="Genomic_DNA"/>
</dbReference>
<dbReference type="InterPro" id="IPR015943">
    <property type="entry name" value="WD40/YVTN_repeat-like_dom_sf"/>
</dbReference>
<dbReference type="STRING" id="105984.A0A427XM69"/>
<dbReference type="SUPFAM" id="SSF50978">
    <property type="entry name" value="WD40 repeat-like"/>
    <property type="match status" value="1"/>
</dbReference>
<dbReference type="PROSITE" id="PS50082">
    <property type="entry name" value="WD_REPEATS_2"/>
    <property type="match status" value="1"/>
</dbReference>
<proteinExistence type="predicted"/>
<gene>
    <name evidence="3" type="ORF">EHS24_009581</name>
</gene>
<accession>A0A427XM69</accession>
<dbReference type="Proteomes" id="UP000279236">
    <property type="component" value="Unassembled WGS sequence"/>
</dbReference>
<dbReference type="InterPro" id="IPR036322">
    <property type="entry name" value="WD40_repeat_dom_sf"/>
</dbReference>
<name>A0A427XM69_9TREE</name>
<dbReference type="GO" id="GO:0043161">
    <property type="term" value="P:proteasome-mediated ubiquitin-dependent protein catabolic process"/>
    <property type="evidence" value="ECO:0007669"/>
    <property type="project" value="TreeGrafter"/>
</dbReference>
<dbReference type="GeneID" id="39594124"/>
<sequence>MSGQNDFNPWEDDDLYDGVDDADHFFLADNDIQDIIDDLEVRETDDSDSEGDGDYVPHHTLFHDDDDEELEEEDDEDEDEDEEEESEDDTPQYPGGWPQRVYLVDDDDSDSETGVPLGPRQLQELATLFNSETGISADARSTLLQHLLGRTVGHSMRTLRRPAEDPAARRRGQRWWTPQREPHPAGLALLRGGEFGPVGPWTPASKPEQRGRRPGQRYGRMPVFRSSEPTIPNTHGTVVASYPSVPYVGQYCGPDYGVFYSATQHFTLHLYSTNQPKTNVRRHTTAAAPSPPPEDAESSEDDMWGRSMLGRRRRAAMREDSSMRKIKNVQGVEGQWTVTDADADRSGQRMIYSSITPYVHMLYTAEHDAQHIRLDFSSRDGVWGHDHFGIWSIRFSADGKEVVAGAGAQTDGRIMVYDIEAERRILSVPGHRDDVNAVCFADESSTNVLVSGSDDGYVKVWDRRSLSSNTPSGVLVGATEGITYTAPKGDGRYIVVNSKDQAARLYDLRMMRSWSEFSNEPDAVAQWGQANFDYRQMRYNAPKRLAHPRDCSVMTYRGHSVLQTLIRCHFSPVESTGQSYIYSGSADGLIHIWSLDGRVVQVLNRAESVPLRDSAGNYNDPSAPEPVRGRRRVGANAYEHGERWTVRDVAWHGYEPTLMSTCWELEGSFRHGGSIAKHEWKGLGKGGLRSLEDWVEKTAAEGEQQQSGSRGGERWL</sequence>
<feature type="compositionally biased region" description="Acidic residues" evidence="2">
    <location>
        <begin position="64"/>
        <end position="90"/>
    </location>
</feature>
<keyword evidence="1" id="KW-0853">WD repeat</keyword>
<dbReference type="PROSITE" id="PS50294">
    <property type="entry name" value="WD_REPEATS_REGION"/>
    <property type="match status" value="1"/>
</dbReference>
<reference evidence="3 4" key="1">
    <citation type="submission" date="2018-11" db="EMBL/GenBank/DDBJ databases">
        <title>Genome sequence of Apiotrichum porosum DSM 27194.</title>
        <authorList>
            <person name="Aliyu H."/>
            <person name="Gorte O."/>
            <person name="Ochsenreither K."/>
        </authorList>
    </citation>
    <scope>NUCLEOTIDE SEQUENCE [LARGE SCALE GENOMIC DNA]</scope>
    <source>
        <strain evidence="3 4">DSM 27194</strain>
    </source>
</reference>
<evidence type="ECO:0000256" key="2">
    <source>
        <dbReference type="SAM" id="MobiDB-lite"/>
    </source>
</evidence>
<dbReference type="PANTHER" id="PTHR19847">
    <property type="entry name" value="DDB1- AND CUL4-ASSOCIATED FACTOR 11"/>
    <property type="match status" value="1"/>
</dbReference>
<dbReference type="PANTHER" id="PTHR19847:SF7">
    <property type="entry name" value="DDB1- AND CUL4-ASSOCIATED FACTOR 11"/>
    <property type="match status" value="1"/>
</dbReference>
<dbReference type="SMART" id="SM00320">
    <property type="entry name" value="WD40"/>
    <property type="match status" value="4"/>
</dbReference>
<feature type="region of interest" description="Disordered" evidence="2">
    <location>
        <begin position="159"/>
        <end position="229"/>
    </location>
</feature>
<evidence type="ECO:0000313" key="4">
    <source>
        <dbReference type="Proteomes" id="UP000279236"/>
    </source>
</evidence>
<protein>
    <submittedName>
        <fullName evidence="3">Uncharacterized protein</fullName>
    </submittedName>
</protein>
<dbReference type="Gene3D" id="2.130.10.10">
    <property type="entry name" value="YVTN repeat-like/Quinoprotein amine dehydrogenase"/>
    <property type="match status" value="1"/>
</dbReference>
<dbReference type="RefSeq" id="XP_028475022.1">
    <property type="nucleotide sequence ID" value="XM_028624854.1"/>
</dbReference>
<feature type="region of interest" description="Disordered" evidence="2">
    <location>
        <begin position="280"/>
        <end position="302"/>
    </location>
</feature>
<feature type="region of interest" description="Disordered" evidence="2">
    <location>
        <begin position="38"/>
        <end position="117"/>
    </location>
</feature>
<evidence type="ECO:0000313" key="3">
    <source>
        <dbReference type="EMBL" id="RSH79913.1"/>
    </source>
</evidence>
<evidence type="ECO:0000256" key="1">
    <source>
        <dbReference type="PROSITE-ProRule" id="PRU00221"/>
    </source>
</evidence>
<dbReference type="OrthoDB" id="63070at2759"/>
<dbReference type="AlphaFoldDB" id="A0A427XM69"/>
<dbReference type="GO" id="GO:0080008">
    <property type="term" value="C:Cul4-RING E3 ubiquitin ligase complex"/>
    <property type="evidence" value="ECO:0007669"/>
    <property type="project" value="TreeGrafter"/>
</dbReference>
<keyword evidence="4" id="KW-1185">Reference proteome</keyword>
<dbReference type="Pfam" id="PF00400">
    <property type="entry name" value="WD40"/>
    <property type="match status" value="3"/>
</dbReference>
<comment type="caution">
    <text evidence="3">The sequence shown here is derived from an EMBL/GenBank/DDBJ whole genome shotgun (WGS) entry which is preliminary data.</text>
</comment>
<organism evidence="3 4">
    <name type="scientific">Apiotrichum porosum</name>
    <dbReference type="NCBI Taxonomy" id="105984"/>
    <lineage>
        <taxon>Eukaryota</taxon>
        <taxon>Fungi</taxon>
        <taxon>Dikarya</taxon>
        <taxon>Basidiomycota</taxon>
        <taxon>Agaricomycotina</taxon>
        <taxon>Tremellomycetes</taxon>
        <taxon>Trichosporonales</taxon>
        <taxon>Trichosporonaceae</taxon>
        <taxon>Apiotrichum</taxon>
    </lineage>
</organism>